<dbReference type="PANTHER" id="PTHR43420:SF44">
    <property type="entry name" value="ACETYLTRANSFERASE YPEA"/>
    <property type="match status" value="1"/>
</dbReference>
<dbReference type="Gene3D" id="3.40.630.30">
    <property type="match status" value="1"/>
</dbReference>
<dbReference type="NCBIfam" id="TIGR01575">
    <property type="entry name" value="rimI"/>
    <property type="match status" value="1"/>
</dbReference>
<evidence type="ECO:0000256" key="2">
    <source>
        <dbReference type="ARBA" id="ARBA00022490"/>
    </source>
</evidence>
<sequence>MRDKQLVGEIKCIHLPKEAEALGQDFFQLADQSYLTGSPWKPALFIEELQNQKAYYFAFYQKEVLLGFAGCHKVIDEVEVLSVAVAPEVKGVKIGEQLMLALIYEARNWQCTQILLEVRASNEPAQKLYQKVGFTQIGLRKKYYHAPQEDGIIMSLQLIDEK</sequence>
<proteinExistence type="inferred from homology"/>
<dbReference type="InterPro" id="IPR006464">
    <property type="entry name" value="AcTrfase_RimI/Ard1"/>
</dbReference>
<dbReference type="SUPFAM" id="SSF55729">
    <property type="entry name" value="Acyl-CoA N-acyltransferases (Nat)"/>
    <property type="match status" value="1"/>
</dbReference>
<dbReference type="Proteomes" id="UP000198948">
    <property type="component" value="Unassembled WGS sequence"/>
</dbReference>
<keyword evidence="4" id="KW-0012">Acyltransferase</keyword>
<dbReference type="PROSITE" id="PS51186">
    <property type="entry name" value="GNAT"/>
    <property type="match status" value="1"/>
</dbReference>
<evidence type="ECO:0000259" key="5">
    <source>
        <dbReference type="PROSITE" id="PS51186"/>
    </source>
</evidence>
<dbReference type="Pfam" id="PF00583">
    <property type="entry name" value="Acetyltransf_1"/>
    <property type="match status" value="1"/>
</dbReference>
<dbReference type="EMBL" id="FOHA01000013">
    <property type="protein sequence ID" value="SER96280.1"/>
    <property type="molecule type" value="Genomic_DNA"/>
</dbReference>
<keyword evidence="7" id="KW-1185">Reference proteome</keyword>
<dbReference type="STRING" id="142588.SAMN04488559_11349"/>
<gene>
    <name evidence="6" type="ORF">SAMN04488559_11349</name>
</gene>
<evidence type="ECO:0000313" key="7">
    <source>
        <dbReference type="Proteomes" id="UP000198948"/>
    </source>
</evidence>
<evidence type="ECO:0000256" key="1">
    <source>
        <dbReference type="ARBA" id="ARBA00005395"/>
    </source>
</evidence>
<comment type="similarity">
    <text evidence="1">Belongs to the acetyltransferase family. RimI subfamily.</text>
</comment>
<evidence type="ECO:0000313" key="6">
    <source>
        <dbReference type="EMBL" id="SER96280.1"/>
    </source>
</evidence>
<dbReference type="RefSeq" id="WP_092652959.1">
    <property type="nucleotide sequence ID" value="NZ_FOHA01000013.1"/>
</dbReference>
<evidence type="ECO:0000256" key="3">
    <source>
        <dbReference type="ARBA" id="ARBA00022679"/>
    </source>
</evidence>
<keyword evidence="2" id="KW-0963">Cytoplasm</keyword>
<dbReference type="PANTHER" id="PTHR43420">
    <property type="entry name" value="ACETYLTRANSFERASE"/>
    <property type="match status" value="1"/>
</dbReference>
<protein>
    <submittedName>
        <fullName evidence="6">Ribosomal-protein-alanine N-acetyltransferase</fullName>
    </submittedName>
</protein>
<accession>A0A1H9TG12</accession>
<keyword evidence="3 6" id="KW-0808">Transferase</keyword>
<dbReference type="CDD" id="cd04301">
    <property type="entry name" value="NAT_SF"/>
    <property type="match status" value="1"/>
</dbReference>
<dbReference type="AlphaFoldDB" id="A0A1H9TG12"/>
<organism evidence="6 7">
    <name type="scientific">Isobaculum melis</name>
    <dbReference type="NCBI Taxonomy" id="142588"/>
    <lineage>
        <taxon>Bacteria</taxon>
        <taxon>Bacillati</taxon>
        <taxon>Bacillota</taxon>
        <taxon>Bacilli</taxon>
        <taxon>Lactobacillales</taxon>
        <taxon>Carnobacteriaceae</taxon>
        <taxon>Isobaculum</taxon>
    </lineage>
</organism>
<name>A0A1H9TG12_9LACT</name>
<feature type="domain" description="N-acetyltransferase" evidence="5">
    <location>
        <begin position="13"/>
        <end position="159"/>
    </location>
</feature>
<reference evidence="6 7" key="1">
    <citation type="submission" date="2016-10" db="EMBL/GenBank/DDBJ databases">
        <authorList>
            <person name="de Groot N.N."/>
        </authorList>
    </citation>
    <scope>NUCLEOTIDE SEQUENCE [LARGE SCALE GENOMIC DNA]</scope>
    <source>
        <strain evidence="6 7">DSM 13760</strain>
    </source>
</reference>
<evidence type="ECO:0000256" key="4">
    <source>
        <dbReference type="ARBA" id="ARBA00023315"/>
    </source>
</evidence>
<dbReference type="InterPro" id="IPR016181">
    <property type="entry name" value="Acyl_CoA_acyltransferase"/>
</dbReference>
<dbReference type="GO" id="GO:0008080">
    <property type="term" value="F:N-acetyltransferase activity"/>
    <property type="evidence" value="ECO:0007669"/>
    <property type="project" value="InterPro"/>
</dbReference>
<dbReference type="OrthoDB" id="9794566at2"/>
<dbReference type="InterPro" id="IPR000182">
    <property type="entry name" value="GNAT_dom"/>
</dbReference>
<dbReference type="InterPro" id="IPR050680">
    <property type="entry name" value="YpeA/RimI_acetyltransf"/>
</dbReference>